<gene>
    <name evidence="1" type="ORF">METZ01_LOCUS352653</name>
</gene>
<sequence length="25" mass="2886">MPVPTYTPLEMIDRLVSFDTTSRES</sequence>
<dbReference type="EMBL" id="UINC01123371">
    <property type="protein sequence ID" value="SVC99799.1"/>
    <property type="molecule type" value="Genomic_DNA"/>
</dbReference>
<feature type="non-terminal residue" evidence="1">
    <location>
        <position position="25"/>
    </location>
</feature>
<name>A0A382RQ32_9ZZZZ</name>
<proteinExistence type="predicted"/>
<accession>A0A382RQ32</accession>
<evidence type="ECO:0000313" key="1">
    <source>
        <dbReference type="EMBL" id="SVC99799.1"/>
    </source>
</evidence>
<protein>
    <submittedName>
        <fullName evidence="1">Uncharacterized protein</fullName>
    </submittedName>
</protein>
<dbReference type="AlphaFoldDB" id="A0A382RQ32"/>
<organism evidence="1">
    <name type="scientific">marine metagenome</name>
    <dbReference type="NCBI Taxonomy" id="408172"/>
    <lineage>
        <taxon>unclassified sequences</taxon>
        <taxon>metagenomes</taxon>
        <taxon>ecological metagenomes</taxon>
    </lineage>
</organism>
<reference evidence="1" key="1">
    <citation type="submission" date="2018-05" db="EMBL/GenBank/DDBJ databases">
        <authorList>
            <person name="Lanie J.A."/>
            <person name="Ng W.-L."/>
            <person name="Kazmierczak K.M."/>
            <person name="Andrzejewski T.M."/>
            <person name="Davidsen T.M."/>
            <person name="Wayne K.J."/>
            <person name="Tettelin H."/>
            <person name="Glass J.I."/>
            <person name="Rusch D."/>
            <person name="Podicherti R."/>
            <person name="Tsui H.-C.T."/>
            <person name="Winkler M.E."/>
        </authorList>
    </citation>
    <scope>NUCLEOTIDE SEQUENCE</scope>
</reference>